<dbReference type="InterPro" id="IPR008928">
    <property type="entry name" value="6-hairpin_glycosidase_sf"/>
</dbReference>
<dbReference type="PANTHER" id="PTHR43465:SF2">
    <property type="entry name" value="DUF1680 DOMAIN PROTEIN (AFU_ORTHOLOGUE AFUA_1G08910)"/>
    <property type="match status" value="1"/>
</dbReference>
<dbReference type="InterPro" id="IPR012878">
    <property type="entry name" value="Beta-AFase-like_GH127_cat"/>
</dbReference>
<dbReference type="InterPro" id="IPR049174">
    <property type="entry name" value="Beta-AFase-like"/>
</dbReference>
<organism evidence="3 4">
    <name type="scientific">Sediminitomix flava</name>
    <dbReference type="NCBI Taxonomy" id="379075"/>
    <lineage>
        <taxon>Bacteria</taxon>
        <taxon>Pseudomonadati</taxon>
        <taxon>Bacteroidota</taxon>
        <taxon>Cytophagia</taxon>
        <taxon>Cytophagales</taxon>
        <taxon>Flammeovirgaceae</taxon>
        <taxon>Sediminitomix</taxon>
    </lineage>
</organism>
<dbReference type="OrthoDB" id="9757939at2"/>
<dbReference type="EMBL" id="QGDO01000005">
    <property type="protein sequence ID" value="PWJ39939.1"/>
    <property type="molecule type" value="Genomic_DNA"/>
</dbReference>
<dbReference type="RefSeq" id="WP_158281514.1">
    <property type="nucleotide sequence ID" value="NZ_QGDO01000005.1"/>
</dbReference>
<comment type="caution">
    <text evidence="3">The sequence shown here is derived from an EMBL/GenBank/DDBJ whole genome shotgun (WGS) entry which is preliminary data.</text>
</comment>
<feature type="domain" description="Non-reducing end beta-L-arabinofuranosidase-like GH127 catalytic" evidence="1">
    <location>
        <begin position="59"/>
        <end position="412"/>
    </location>
</feature>
<sequence>MEQLHFGEIKPKGWILEQMSDDLKEGYVGHLDKLVPDLIVEDDIYGKDRLTKKVKAKDVGAVTDDNGEWEVQFLWWNSETQSNWWDGLIRHAILTEDKEALEKVRKYVENKLATQDPDGYIGVYADDLRYGHTTENGELWAQSSLFRGLLAYYEAYGDEKILDAIEKAVALTMKSYPINNSTPFKVDKPYAGVGHGLTFTDVLDRLYQLTGKKEYLDYAIFLYDDYNKHKMSEVDIQIANLNDKDFRFKGHGVHTYEHLRSLTVAAQHSNDPKYKKALTSYLEKLEYTLTPSGGPIGDEWIFGRTSDSDTTGYEYCSIHELLDSYTVLLQKTGESKWADKIEWLLYNAGQGARHPHEHSIAYCKTDNSRHMLGAIDLKNADLKHHNRYKYSPAHQDVAVCCVPNAGRIYPYFVKSMMMKSYDGITINLYGPSEMETAINGNPISIKQNTIYPFEHKIQFDINSDVENEFAISLRKPSWANDVKVNTDAQIVDHGDYITLSKKWTKGDHFEVEFESSAKVNTDHKGKKYVSYGPLVYSLSLEGVAKEIKDFEEEGFRDLHYNVTSDKHVNYVLPKQSTFTLKNNKVNDERLWTDALFLHTKLVNPKNNTLQEIKLQPMGGTVLRIVSFQEEK</sequence>
<dbReference type="Pfam" id="PF20736">
    <property type="entry name" value="Glyco_hydro127M"/>
    <property type="match status" value="1"/>
</dbReference>
<feature type="domain" description="Non-reducing end beta-L-arabinofuranosidase-like GH127 middle" evidence="2">
    <location>
        <begin position="424"/>
        <end position="513"/>
    </location>
</feature>
<name>A0A315ZUU1_SEDFL</name>
<evidence type="ECO:0000313" key="4">
    <source>
        <dbReference type="Proteomes" id="UP000245535"/>
    </source>
</evidence>
<evidence type="ECO:0000313" key="3">
    <source>
        <dbReference type="EMBL" id="PWJ39939.1"/>
    </source>
</evidence>
<dbReference type="Proteomes" id="UP000245535">
    <property type="component" value="Unassembled WGS sequence"/>
</dbReference>
<proteinExistence type="predicted"/>
<protein>
    <recommendedName>
        <fullName evidence="5">DUF1680 family protein</fullName>
    </recommendedName>
</protein>
<dbReference type="AlphaFoldDB" id="A0A315ZUU1"/>
<gene>
    <name evidence="3" type="ORF">BC781_1052</name>
</gene>
<dbReference type="Pfam" id="PF07944">
    <property type="entry name" value="Beta-AFase-like_GH127_cat"/>
    <property type="match status" value="1"/>
</dbReference>
<dbReference type="SUPFAM" id="SSF48208">
    <property type="entry name" value="Six-hairpin glycosidases"/>
    <property type="match status" value="1"/>
</dbReference>
<dbReference type="InterPro" id="IPR049046">
    <property type="entry name" value="Beta-AFase-like_GH127_middle"/>
</dbReference>
<evidence type="ECO:0008006" key="5">
    <source>
        <dbReference type="Google" id="ProtNLM"/>
    </source>
</evidence>
<reference evidence="3 4" key="1">
    <citation type="submission" date="2018-03" db="EMBL/GenBank/DDBJ databases">
        <title>Genomic Encyclopedia of Archaeal and Bacterial Type Strains, Phase II (KMG-II): from individual species to whole genera.</title>
        <authorList>
            <person name="Goeker M."/>
        </authorList>
    </citation>
    <scope>NUCLEOTIDE SEQUENCE [LARGE SCALE GENOMIC DNA]</scope>
    <source>
        <strain evidence="3 4">DSM 28229</strain>
    </source>
</reference>
<evidence type="ECO:0000259" key="1">
    <source>
        <dbReference type="Pfam" id="PF07944"/>
    </source>
</evidence>
<dbReference type="GO" id="GO:0005975">
    <property type="term" value="P:carbohydrate metabolic process"/>
    <property type="evidence" value="ECO:0007669"/>
    <property type="project" value="InterPro"/>
</dbReference>
<accession>A0A315ZUU1</accession>
<keyword evidence="4" id="KW-1185">Reference proteome</keyword>
<dbReference type="PANTHER" id="PTHR43465">
    <property type="entry name" value="DUF1680 DOMAIN PROTEIN (AFU_ORTHOLOGUE AFUA_1G08910)"/>
    <property type="match status" value="1"/>
</dbReference>
<evidence type="ECO:0000259" key="2">
    <source>
        <dbReference type="Pfam" id="PF20736"/>
    </source>
</evidence>